<protein>
    <recommendedName>
        <fullName evidence="11">Folate-biopterin transporter 3</fullName>
    </recommendedName>
</protein>
<feature type="transmembrane region" description="Helical" evidence="8">
    <location>
        <begin position="333"/>
        <end position="361"/>
    </location>
</feature>
<dbReference type="InterPro" id="IPR039309">
    <property type="entry name" value="BT1"/>
</dbReference>
<reference evidence="9 10" key="1">
    <citation type="submission" date="2018-10" db="EMBL/GenBank/DDBJ databases">
        <title>A high-quality apple genome assembly.</title>
        <authorList>
            <person name="Hu J."/>
        </authorList>
    </citation>
    <scope>NUCLEOTIDE SEQUENCE [LARGE SCALE GENOMIC DNA]</scope>
    <source>
        <strain evidence="10">cv. HFTH1</strain>
        <tissue evidence="9">Young leaf</tissue>
    </source>
</reference>
<feature type="region of interest" description="Disordered" evidence="7">
    <location>
        <begin position="1"/>
        <end position="49"/>
    </location>
</feature>
<evidence type="ECO:0000313" key="9">
    <source>
        <dbReference type="EMBL" id="RXH68808.1"/>
    </source>
</evidence>
<evidence type="ECO:0000256" key="3">
    <source>
        <dbReference type="ARBA" id="ARBA00022448"/>
    </source>
</evidence>
<feature type="transmembrane region" description="Helical" evidence="8">
    <location>
        <begin position="431"/>
        <end position="451"/>
    </location>
</feature>
<feature type="transmembrane region" description="Helical" evidence="8">
    <location>
        <begin position="75"/>
        <end position="97"/>
    </location>
</feature>
<feature type="transmembrane region" description="Helical" evidence="8">
    <location>
        <begin position="300"/>
        <end position="321"/>
    </location>
</feature>
<dbReference type="EMBL" id="RDQH01000343">
    <property type="protein sequence ID" value="RXH68808.1"/>
    <property type="molecule type" value="Genomic_DNA"/>
</dbReference>
<feature type="transmembrane region" description="Helical" evidence="8">
    <location>
        <begin position="244"/>
        <end position="261"/>
    </location>
</feature>
<evidence type="ECO:0000256" key="4">
    <source>
        <dbReference type="ARBA" id="ARBA00022692"/>
    </source>
</evidence>
<feature type="compositionally biased region" description="Polar residues" evidence="7">
    <location>
        <begin position="1"/>
        <end position="18"/>
    </location>
</feature>
<keyword evidence="5 8" id="KW-1133">Transmembrane helix</keyword>
<dbReference type="InterPro" id="IPR036259">
    <property type="entry name" value="MFS_trans_sf"/>
</dbReference>
<name>A0A498HBH8_MALDO</name>
<comment type="similarity">
    <text evidence="2">Belongs to the major facilitator superfamily. Folate-biopterin transporter (TC 2.A.71) family.</text>
</comment>
<feature type="transmembrane region" description="Helical" evidence="8">
    <location>
        <begin position="150"/>
        <end position="168"/>
    </location>
</feature>
<comment type="caution">
    <text evidence="9">The sequence shown here is derived from an EMBL/GenBank/DDBJ whole genome shotgun (WGS) entry which is preliminary data.</text>
</comment>
<dbReference type="Proteomes" id="UP000290289">
    <property type="component" value="Chromosome 17"/>
</dbReference>
<dbReference type="CDD" id="cd17484">
    <property type="entry name" value="MFS_FBT"/>
    <property type="match status" value="1"/>
</dbReference>
<dbReference type="SUPFAM" id="SSF103473">
    <property type="entry name" value="MFS general substrate transporter"/>
    <property type="match status" value="1"/>
</dbReference>
<proteinExistence type="inferred from homology"/>
<keyword evidence="10" id="KW-1185">Reference proteome</keyword>
<comment type="subcellular location">
    <subcellularLocation>
        <location evidence="1">Membrane</location>
        <topology evidence="1">Multi-pass membrane protein</topology>
    </subcellularLocation>
</comment>
<accession>A0A498HBH8</accession>
<dbReference type="GO" id="GO:0016020">
    <property type="term" value="C:membrane"/>
    <property type="evidence" value="ECO:0007669"/>
    <property type="project" value="UniProtKB-SubCell"/>
</dbReference>
<feature type="transmembrane region" description="Helical" evidence="8">
    <location>
        <begin position="483"/>
        <end position="504"/>
    </location>
</feature>
<evidence type="ECO:0000256" key="5">
    <source>
        <dbReference type="ARBA" id="ARBA00022989"/>
    </source>
</evidence>
<feature type="transmembrane region" description="Helical" evidence="8">
    <location>
        <begin position="216"/>
        <end position="238"/>
    </location>
</feature>
<keyword evidence="4 8" id="KW-0812">Transmembrane</keyword>
<dbReference type="PANTHER" id="PTHR31585:SF11">
    <property type="entry name" value="FOLATE-BIOPTERIN TRANSPORTER 3-RELATED"/>
    <property type="match status" value="1"/>
</dbReference>
<gene>
    <name evidence="9" type="ORF">DVH24_031141</name>
</gene>
<sequence length="542" mass="59750">MQLLRTNSTTPHQKTKTYQLGEKAELSAMEMEAEEPEKESLHPESGNQKQKIPVKGVRDLLWTPINWFRMLSSELHWSFVVGVVIVYGISQGLSMGLSRISIQYYLKDEEKVQPSEAQIYFGIIQIPWIVKPLWGLLTDTLPVLGYRRKPYFVFAGLLGVTSMLVLSLDKNLNLTMSLLALMAGSAGVAIADVTIDACVTQNSISHPSLAGDMQSLCGLSSSVGALVGFSLSGFLVHLVGPKGVFGLLSIPPGLVVLVGIMHRESHVRNFAYKRVSVKLLDAGKAMWTTLKCGSVWRPCLYMYLSLALALNVREGMFYWYTDAKEGPSFSKEIVGSIFSIGAVGSLLGGCSFLDSVALWFFRIARFGIGVAHTLKEPIKVVPSAQGSRFTQGLGEVLVLRINLKFGLPDYFFVVIDEAVTMLIGRMKWMPLLVLSSKLCPAGIEGTFFALLMSIDHVGMLSSTWAGGLLLHILNITRTQFENLWMAILIRSLLRIVPIALLFLIPRSDPNLSILPSEMLRTKKADDVHEYETLEMASLVTGT</sequence>
<dbReference type="AlphaFoldDB" id="A0A498HBH8"/>
<keyword evidence="6 8" id="KW-0472">Membrane</keyword>
<evidence type="ECO:0000256" key="6">
    <source>
        <dbReference type="ARBA" id="ARBA00023136"/>
    </source>
</evidence>
<evidence type="ECO:0000256" key="8">
    <source>
        <dbReference type="SAM" id="Phobius"/>
    </source>
</evidence>
<evidence type="ECO:0000256" key="1">
    <source>
        <dbReference type="ARBA" id="ARBA00004141"/>
    </source>
</evidence>
<dbReference type="Gene3D" id="1.20.1250.20">
    <property type="entry name" value="MFS general substrate transporter like domains"/>
    <property type="match status" value="1"/>
</dbReference>
<evidence type="ECO:0000313" key="10">
    <source>
        <dbReference type="Proteomes" id="UP000290289"/>
    </source>
</evidence>
<evidence type="ECO:0000256" key="7">
    <source>
        <dbReference type="SAM" id="MobiDB-lite"/>
    </source>
</evidence>
<organism evidence="9 10">
    <name type="scientific">Malus domestica</name>
    <name type="common">Apple</name>
    <name type="synonym">Pyrus malus</name>
    <dbReference type="NCBI Taxonomy" id="3750"/>
    <lineage>
        <taxon>Eukaryota</taxon>
        <taxon>Viridiplantae</taxon>
        <taxon>Streptophyta</taxon>
        <taxon>Embryophyta</taxon>
        <taxon>Tracheophyta</taxon>
        <taxon>Spermatophyta</taxon>
        <taxon>Magnoliopsida</taxon>
        <taxon>eudicotyledons</taxon>
        <taxon>Gunneridae</taxon>
        <taxon>Pentapetalae</taxon>
        <taxon>rosids</taxon>
        <taxon>fabids</taxon>
        <taxon>Rosales</taxon>
        <taxon>Rosaceae</taxon>
        <taxon>Amygdaloideae</taxon>
        <taxon>Maleae</taxon>
        <taxon>Malus</taxon>
    </lineage>
</organism>
<feature type="transmembrane region" description="Helical" evidence="8">
    <location>
        <begin position="174"/>
        <end position="195"/>
    </location>
</feature>
<feature type="transmembrane region" description="Helical" evidence="8">
    <location>
        <begin position="457"/>
        <end position="476"/>
    </location>
</feature>
<feature type="transmembrane region" description="Helical" evidence="8">
    <location>
        <begin position="117"/>
        <end position="138"/>
    </location>
</feature>
<evidence type="ECO:0000256" key="2">
    <source>
        <dbReference type="ARBA" id="ARBA00007015"/>
    </source>
</evidence>
<evidence type="ECO:0008006" key="11">
    <source>
        <dbReference type="Google" id="ProtNLM"/>
    </source>
</evidence>
<keyword evidence="3" id="KW-0813">Transport</keyword>
<dbReference type="Pfam" id="PF03092">
    <property type="entry name" value="BT1"/>
    <property type="match status" value="1"/>
</dbReference>
<dbReference type="PANTHER" id="PTHR31585">
    <property type="entry name" value="FOLATE-BIOPTERIN TRANSPORTER 1, CHLOROPLASTIC"/>
    <property type="match status" value="1"/>
</dbReference>